<evidence type="ECO:0000256" key="4">
    <source>
        <dbReference type="ARBA" id="ARBA00022980"/>
    </source>
</evidence>
<dbReference type="Pfam" id="PF00687">
    <property type="entry name" value="Ribosomal_L1"/>
    <property type="match status" value="1"/>
</dbReference>
<organism evidence="8 9">
    <name type="scientific">Candidatus Gottesmanbacteria bacterium GW2011_GWA1_43_11</name>
    <dbReference type="NCBI Taxonomy" id="1618436"/>
    <lineage>
        <taxon>Bacteria</taxon>
        <taxon>Candidatus Gottesmaniibacteriota</taxon>
    </lineage>
</organism>
<dbReference type="GO" id="GO:0006417">
    <property type="term" value="P:regulation of translation"/>
    <property type="evidence" value="ECO:0007669"/>
    <property type="project" value="UniProtKB-KW"/>
</dbReference>
<feature type="region of interest" description="Disordered" evidence="7">
    <location>
        <begin position="1"/>
        <end position="41"/>
    </location>
</feature>
<protein>
    <recommendedName>
        <fullName evidence="6">Ribosomal protein</fullName>
    </recommendedName>
</protein>
<dbReference type="GO" id="GO:0005840">
    <property type="term" value="C:ribosome"/>
    <property type="evidence" value="ECO:0007669"/>
    <property type="project" value="UniProtKB-KW"/>
</dbReference>
<proteinExistence type="inferred from homology"/>
<dbReference type="Proteomes" id="UP000034543">
    <property type="component" value="Unassembled WGS sequence"/>
</dbReference>
<evidence type="ECO:0000256" key="1">
    <source>
        <dbReference type="ARBA" id="ARBA00010531"/>
    </source>
</evidence>
<evidence type="ECO:0000313" key="8">
    <source>
        <dbReference type="EMBL" id="KKS85228.1"/>
    </source>
</evidence>
<name>A0A0G1FEF6_9BACT</name>
<dbReference type="PANTHER" id="PTHR36427">
    <property type="entry name" value="54S RIBOSOMAL PROTEIN L1, MITOCHONDRIAL"/>
    <property type="match status" value="1"/>
</dbReference>
<keyword evidence="5 6" id="KW-0687">Ribonucleoprotein</keyword>
<evidence type="ECO:0000256" key="6">
    <source>
        <dbReference type="RuleBase" id="RU000659"/>
    </source>
</evidence>
<dbReference type="GO" id="GO:1990904">
    <property type="term" value="C:ribonucleoprotein complex"/>
    <property type="evidence" value="ECO:0007669"/>
    <property type="project" value="UniProtKB-KW"/>
</dbReference>
<dbReference type="Gene3D" id="3.40.50.790">
    <property type="match status" value="1"/>
</dbReference>
<dbReference type="PROSITE" id="PS01199">
    <property type="entry name" value="RIBOSOMAL_L1"/>
    <property type="match status" value="1"/>
</dbReference>
<dbReference type="STRING" id="1618436.UV59_C0009G0030"/>
<dbReference type="AlphaFoldDB" id="A0A0G1FEF6"/>
<comment type="similarity">
    <text evidence="1 6">Belongs to the universal ribosomal protein uL1 family.</text>
</comment>
<dbReference type="InterPro" id="IPR023674">
    <property type="entry name" value="Ribosomal_uL1-like"/>
</dbReference>
<evidence type="ECO:0000256" key="3">
    <source>
        <dbReference type="ARBA" id="ARBA00022845"/>
    </source>
</evidence>
<evidence type="ECO:0000256" key="5">
    <source>
        <dbReference type="ARBA" id="ARBA00023274"/>
    </source>
</evidence>
<dbReference type="SUPFAM" id="SSF56808">
    <property type="entry name" value="Ribosomal protein L1"/>
    <property type="match status" value="1"/>
</dbReference>
<feature type="compositionally biased region" description="Basic residues" evidence="7">
    <location>
        <begin position="21"/>
        <end position="36"/>
    </location>
</feature>
<dbReference type="EMBL" id="LCFB01000009">
    <property type="protein sequence ID" value="KKS85228.1"/>
    <property type="molecule type" value="Genomic_DNA"/>
</dbReference>
<dbReference type="PATRIC" id="fig|1618436.3.peg.547"/>
<evidence type="ECO:0000313" key="9">
    <source>
        <dbReference type="Proteomes" id="UP000034543"/>
    </source>
</evidence>
<gene>
    <name evidence="8" type="ORF">UV59_C0009G0030</name>
</gene>
<keyword evidence="2" id="KW-0678">Repressor</keyword>
<reference evidence="8 9" key="1">
    <citation type="journal article" date="2015" name="Nature">
        <title>rRNA introns, odd ribosomes, and small enigmatic genomes across a large radiation of phyla.</title>
        <authorList>
            <person name="Brown C.T."/>
            <person name="Hug L.A."/>
            <person name="Thomas B.C."/>
            <person name="Sharon I."/>
            <person name="Castelle C.J."/>
            <person name="Singh A."/>
            <person name="Wilkins M.J."/>
            <person name="Williams K.H."/>
            <person name="Banfield J.F."/>
        </authorList>
    </citation>
    <scope>NUCLEOTIDE SEQUENCE [LARGE SCALE GENOMIC DNA]</scope>
</reference>
<evidence type="ECO:0000256" key="7">
    <source>
        <dbReference type="SAM" id="MobiDB-lite"/>
    </source>
</evidence>
<dbReference type="Gene3D" id="3.30.190.20">
    <property type="match status" value="1"/>
</dbReference>
<dbReference type="CDD" id="cd00403">
    <property type="entry name" value="Ribosomal_L1"/>
    <property type="match status" value="1"/>
</dbReference>
<dbReference type="PANTHER" id="PTHR36427:SF3">
    <property type="entry name" value="LARGE RIBOSOMAL SUBUNIT PROTEIN UL1M"/>
    <property type="match status" value="1"/>
</dbReference>
<dbReference type="InterPro" id="IPR028364">
    <property type="entry name" value="Ribosomal_uL1/biogenesis"/>
</dbReference>
<keyword evidence="4 6" id="KW-0689">Ribosomal protein</keyword>
<evidence type="ECO:0000256" key="2">
    <source>
        <dbReference type="ARBA" id="ARBA00022491"/>
    </source>
</evidence>
<dbReference type="InterPro" id="IPR023673">
    <property type="entry name" value="Ribosomal_uL1_CS"/>
</dbReference>
<comment type="caution">
    <text evidence="8">The sequence shown here is derived from an EMBL/GenBank/DDBJ whole genome shotgun (WGS) entry which is preliminary data.</text>
</comment>
<keyword evidence="3" id="KW-0810">Translation regulation</keyword>
<accession>A0A0G1FEF6</accession>
<sequence>MGKIRVKTLGDEAQEQAQANKTKKRREEKKAKKAHVKGVGLKGGQQITAMEGVELKTDTEITEAAEEKTAKKSRKVRTWVRSKRYQEVVALIDKTKLYPLTEAIELVKKTARVKFDPTVEVHINLNPATLPKEKKNLSGTVVLPHGTGKKRVIAIADEILIERVQAGVIDFDVLVAHPSLMPKLAKIARVLGPKGLMPNPKNGTVTADPEKRVKELSGGELAWKTEPDQPVIHQSVGKASFSTSQLSENISNLVSSVSVGKILKLTLSSSMGPGIKVDLKLL</sequence>
<dbReference type="InterPro" id="IPR016095">
    <property type="entry name" value="Ribosomal_uL1_3-a/b-sand"/>
</dbReference>